<evidence type="ECO:0000313" key="1">
    <source>
        <dbReference type="Proteomes" id="UP000790787"/>
    </source>
</evidence>
<reference evidence="1" key="1">
    <citation type="journal article" date="2014" name="Nat. Commun.">
        <title>The tobacco genome sequence and its comparison with those of tomato and potato.</title>
        <authorList>
            <person name="Sierro N."/>
            <person name="Battey J.N."/>
            <person name="Ouadi S."/>
            <person name="Bakaher N."/>
            <person name="Bovet L."/>
            <person name="Willig A."/>
            <person name="Goepfert S."/>
            <person name="Peitsch M.C."/>
            <person name="Ivanov N.V."/>
        </authorList>
    </citation>
    <scope>NUCLEOTIDE SEQUENCE [LARGE SCALE GENOMIC DNA]</scope>
</reference>
<keyword evidence="1" id="KW-1185">Reference proteome</keyword>
<dbReference type="RefSeq" id="XP_075077255.1">
    <property type="nucleotide sequence ID" value="XM_075221154.1"/>
</dbReference>
<reference evidence="2" key="2">
    <citation type="submission" date="2025-08" db="UniProtKB">
        <authorList>
            <consortium name="RefSeq"/>
        </authorList>
    </citation>
    <scope>IDENTIFICATION</scope>
    <source>
        <tissue evidence="2">Leaf</tissue>
    </source>
</reference>
<dbReference type="Proteomes" id="UP000790787">
    <property type="component" value="Chromosome 9"/>
</dbReference>
<protein>
    <submittedName>
        <fullName evidence="2">Zinc finger BED domain-containing protein RICESLEEPER 2-like</fullName>
    </submittedName>
</protein>
<evidence type="ECO:0000313" key="2">
    <source>
        <dbReference type="RefSeq" id="XP_075077255.1"/>
    </source>
</evidence>
<organism evidence="1 2">
    <name type="scientific">Nicotiana tabacum</name>
    <name type="common">Common tobacco</name>
    <dbReference type="NCBI Taxonomy" id="4097"/>
    <lineage>
        <taxon>Eukaryota</taxon>
        <taxon>Viridiplantae</taxon>
        <taxon>Streptophyta</taxon>
        <taxon>Embryophyta</taxon>
        <taxon>Tracheophyta</taxon>
        <taxon>Spermatophyta</taxon>
        <taxon>Magnoliopsida</taxon>
        <taxon>eudicotyledons</taxon>
        <taxon>Gunneridae</taxon>
        <taxon>Pentapetalae</taxon>
        <taxon>asterids</taxon>
        <taxon>lamiids</taxon>
        <taxon>Solanales</taxon>
        <taxon>Solanaceae</taxon>
        <taxon>Nicotianoideae</taxon>
        <taxon>Nicotianeae</taxon>
        <taxon>Nicotiana</taxon>
    </lineage>
</organism>
<accession>A0AC58RWY2</accession>
<name>A0AC58RWY2_TOBAC</name>
<sequence length="434" mass="49831">MAHILNLIVQDGLKEIDISVKRVRQAVRYVRSSPQRTLKFRECCAHQEVECSKILCLDVPTRWNSTYLMLETAQNFEKAFDKLHLFDNGFSTHLCMHVCEDGNVAGPFVCDDWVNVRNVIKFLERFHELTEKVSGSRYVTSNCHFEDICELDSHFKACLASDDTNLSKMAGRMKEKFKKYWSEPEKMNKIIFIASLIDPHNKLEYVGFALEEIFGEEPGKKLTAEVDAYLNSLFGEYKKKYSKGCYLKSSSSKSTSFDDTSDSSSGNMRTKSVRIKQLLKRKKEDSGSVGAKSEFERYIGEGQEPLSDDSNDFKILDCTGGRILDSFRSSLTPRLVQSLICVQDWFRCEGTPINVEEDLEFLEQIELGSTMPRGPKARSPIWEYFELVEVNKEARKAKCLHCGRVYNCHPKYYGTFGLVKHIKKCLMPHPVIRI</sequence>
<gene>
    <name evidence="2" type="primary">LOC142163994</name>
</gene>
<proteinExistence type="predicted"/>